<name>A0A382YUP3_9ZZZZ</name>
<evidence type="ECO:0000256" key="2">
    <source>
        <dbReference type="SAM" id="Phobius"/>
    </source>
</evidence>
<feature type="non-terminal residue" evidence="3">
    <location>
        <position position="97"/>
    </location>
</feature>
<organism evidence="3">
    <name type="scientific">marine metagenome</name>
    <dbReference type="NCBI Taxonomy" id="408172"/>
    <lineage>
        <taxon>unclassified sequences</taxon>
        <taxon>metagenomes</taxon>
        <taxon>ecological metagenomes</taxon>
    </lineage>
</organism>
<gene>
    <name evidence="3" type="ORF">METZ01_LOCUS439399</name>
</gene>
<keyword evidence="2" id="KW-1133">Transmembrane helix</keyword>
<evidence type="ECO:0000256" key="1">
    <source>
        <dbReference type="SAM" id="Coils"/>
    </source>
</evidence>
<proteinExistence type="predicted"/>
<dbReference type="EMBL" id="UINC01178409">
    <property type="protein sequence ID" value="SVD86545.1"/>
    <property type="molecule type" value="Genomic_DNA"/>
</dbReference>
<reference evidence="3" key="1">
    <citation type="submission" date="2018-05" db="EMBL/GenBank/DDBJ databases">
        <authorList>
            <person name="Lanie J.A."/>
            <person name="Ng W.-L."/>
            <person name="Kazmierczak K.M."/>
            <person name="Andrzejewski T.M."/>
            <person name="Davidsen T.M."/>
            <person name="Wayne K.J."/>
            <person name="Tettelin H."/>
            <person name="Glass J.I."/>
            <person name="Rusch D."/>
            <person name="Podicherti R."/>
            <person name="Tsui H.-C.T."/>
            <person name="Winkler M.E."/>
        </authorList>
    </citation>
    <scope>NUCLEOTIDE SEQUENCE</scope>
</reference>
<sequence>MEPLYLVLALLAGLLVGGLLVFLWARGKQGLPADEERGLREKLFSTEAMSQALQAEKDRLKEDLTAVRGKEETLNENLMKSQSSLAEQRIRCEHLEE</sequence>
<protein>
    <submittedName>
        <fullName evidence="3">Uncharacterized protein</fullName>
    </submittedName>
</protein>
<keyword evidence="2" id="KW-0812">Transmembrane</keyword>
<keyword evidence="1" id="KW-0175">Coiled coil</keyword>
<dbReference type="AlphaFoldDB" id="A0A382YUP3"/>
<accession>A0A382YUP3</accession>
<feature type="coiled-coil region" evidence="1">
    <location>
        <begin position="43"/>
        <end position="77"/>
    </location>
</feature>
<evidence type="ECO:0000313" key="3">
    <source>
        <dbReference type="EMBL" id="SVD86545.1"/>
    </source>
</evidence>
<keyword evidence="2" id="KW-0472">Membrane</keyword>
<feature type="transmembrane region" description="Helical" evidence="2">
    <location>
        <begin position="6"/>
        <end position="25"/>
    </location>
</feature>